<gene>
    <name evidence="3" type="ORF">DGUA_6G018164</name>
</gene>
<proteinExistence type="predicted"/>
<evidence type="ECO:0000256" key="1">
    <source>
        <dbReference type="SAM" id="MobiDB-lite"/>
    </source>
</evidence>
<dbReference type="Proteomes" id="UP000268350">
    <property type="component" value="Unassembled WGS sequence"/>
</dbReference>
<dbReference type="InterPro" id="IPR006631">
    <property type="entry name" value="DM4_12"/>
</dbReference>
<keyword evidence="4" id="KW-1185">Reference proteome</keyword>
<organism evidence="3 4">
    <name type="scientific">Drosophila guanche</name>
    <name type="common">Fruit fly</name>
    <dbReference type="NCBI Taxonomy" id="7266"/>
    <lineage>
        <taxon>Eukaryota</taxon>
        <taxon>Metazoa</taxon>
        <taxon>Ecdysozoa</taxon>
        <taxon>Arthropoda</taxon>
        <taxon>Hexapoda</taxon>
        <taxon>Insecta</taxon>
        <taxon>Pterygota</taxon>
        <taxon>Neoptera</taxon>
        <taxon>Endopterygota</taxon>
        <taxon>Diptera</taxon>
        <taxon>Brachycera</taxon>
        <taxon>Muscomorpha</taxon>
        <taxon>Ephydroidea</taxon>
        <taxon>Drosophilidae</taxon>
        <taxon>Drosophila</taxon>
        <taxon>Sophophora</taxon>
    </lineage>
</organism>
<feature type="chain" id="PRO_5017259579" evidence="2">
    <location>
        <begin position="22"/>
        <end position="383"/>
    </location>
</feature>
<sequence>MRCVLVLILALLSLLLALVQAEQNQTTLTHVVERFFSRRKRFVLFPPGSNLKFTGQLSKGLISAFPKGVSMSIQQACYYPVPSKREDVYPKRYRARTTTTQKPKTTAEPTYVWIPGTNWRFKATPVKKPTPIRLHSRIDVRPTKKSYADPGQWAHWSKYGQSYENWSPAVGQKYEKYNQPQSWSKYSQPQPESWSKYKQPQPQSWSKYSQPQRWNKWTTASPQWSKRWHRSAENEYYDPEVTPYEDVRSEQSDHWVDPYDPDMAPHKPPHYQELAHVEDIRHYNGHRDRRQLFEHFDGFQKLLGIDTKACVLRAICDSKRLLLPPGYSMIQDIVRLIFTLPTISGVEDDYSRTMRLQPDDCDRRFRDSCKFNILGWLLGAKWH</sequence>
<reference evidence="4" key="1">
    <citation type="submission" date="2018-01" db="EMBL/GenBank/DDBJ databases">
        <authorList>
            <person name="Alioto T."/>
            <person name="Alioto T."/>
        </authorList>
    </citation>
    <scope>NUCLEOTIDE SEQUENCE [LARGE SCALE GENOMIC DNA]</scope>
</reference>
<protein>
    <submittedName>
        <fullName evidence="3">Uncharacterized protein</fullName>
    </submittedName>
</protein>
<dbReference type="SMART" id="SM00718">
    <property type="entry name" value="DM4_12"/>
    <property type="match status" value="1"/>
</dbReference>
<dbReference type="Pfam" id="PF07841">
    <property type="entry name" value="DM4_12"/>
    <property type="match status" value="1"/>
</dbReference>
<evidence type="ECO:0000256" key="2">
    <source>
        <dbReference type="SAM" id="SignalP"/>
    </source>
</evidence>
<dbReference type="AlphaFoldDB" id="A0A3B0JQU0"/>
<keyword evidence="2" id="KW-0732">Signal</keyword>
<name>A0A3B0JQU0_DROGU</name>
<dbReference type="EMBL" id="OUUW01000007">
    <property type="protein sequence ID" value="SPP83323.1"/>
    <property type="molecule type" value="Genomic_DNA"/>
</dbReference>
<dbReference type="PANTHER" id="PTHR21253:SF0">
    <property type="entry name" value="F-BOX ONLY PROTEIN 11-RELATED"/>
    <property type="match status" value="1"/>
</dbReference>
<evidence type="ECO:0000313" key="4">
    <source>
        <dbReference type="Proteomes" id="UP000268350"/>
    </source>
</evidence>
<feature type="signal peptide" evidence="2">
    <location>
        <begin position="1"/>
        <end position="21"/>
    </location>
</feature>
<dbReference type="PANTHER" id="PTHR21253">
    <property type="entry name" value="F-BOX ONLY PROTEIN 11-RELATED"/>
    <property type="match status" value="1"/>
</dbReference>
<feature type="region of interest" description="Disordered" evidence="1">
    <location>
        <begin position="185"/>
        <end position="208"/>
    </location>
</feature>
<dbReference type="OrthoDB" id="8180611at2759"/>
<accession>A0A3B0JQU0</accession>
<dbReference type="OMA" id="NRTELNH"/>
<evidence type="ECO:0000313" key="3">
    <source>
        <dbReference type="EMBL" id="SPP83323.1"/>
    </source>
</evidence>